<keyword evidence="2" id="KW-1185">Reference proteome</keyword>
<evidence type="ECO:0000313" key="1">
    <source>
        <dbReference type="EMBL" id="KAK3070400.1"/>
    </source>
</evidence>
<evidence type="ECO:0000313" key="2">
    <source>
        <dbReference type="Proteomes" id="UP001186974"/>
    </source>
</evidence>
<dbReference type="Proteomes" id="UP001186974">
    <property type="component" value="Unassembled WGS sequence"/>
</dbReference>
<gene>
    <name evidence="1" type="ORF">LTS18_015113</name>
</gene>
<organism evidence="1 2">
    <name type="scientific">Coniosporium uncinatum</name>
    <dbReference type="NCBI Taxonomy" id="93489"/>
    <lineage>
        <taxon>Eukaryota</taxon>
        <taxon>Fungi</taxon>
        <taxon>Dikarya</taxon>
        <taxon>Ascomycota</taxon>
        <taxon>Pezizomycotina</taxon>
        <taxon>Dothideomycetes</taxon>
        <taxon>Dothideomycetes incertae sedis</taxon>
        <taxon>Coniosporium</taxon>
    </lineage>
</organism>
<protein>
    <submittedName>
        <fullName evidence="1">Uncharacterized protein</fullName>
    </submittedName>
</protein>
<comment type="caution">
    <text evidence="1">The sequence shown here is derived from an EMBL/GenBank/DDBJ whole genome shotgun (WGS) entry which is preliminary data.</text>
</comment>
<accession>A0ACC3DGP1</accession>
<dbReference type="EMBL" id="JAWDJW010004971">
    <property type="protein sequence ID" value="KAK3070400.1"/>
    <property type="molecule type" value="Genomic_DNA"/>
</dbReference>
<proteinExistence type="predicted"/>
<reference evidence="1" key="1">
    <citation type="submission" date="2024-09" db="EMBL/GenBank/DDBJ databases">
        <title>Black Yeasts Isolated from many extreme environments.</title>
        <authorList>
            <person name="Coleine C."/>
            <person name="Stajich J.E."/>
            <person name="Selbmann L."/>
        </authorList>
    </citation>
    <scope>NUCLEOTIDE SEQUENCE</scope>
    <source>
        <strain evidence="1">CCFEE 5737</strain>
    </source>
</reference>
<name>A0ACC3DGP1_9PEZI</name>
<sequence length="162" mass="17177">MAGDNPTLAAANEATGTEPLNSQPSEPQPPKEQSTGAEVPAALNSLPSAFEPVVFPLDLGSRTKNNQTVSSLPRASEFEDLVKATIRPPGPSRAEEVDVESWKTQLGAQYADVVDKVSSVVESRHVKVYKVDMGVGKAEYYVVGLDVDAERIVGVRATGLEG</sequence>